<comment type="caution">
    <text evidence="2">The sequence shown here is derived from an EMBL/GenBank/DDBJ whole genome shotgun (WGS) entry which is preliminary data.</text>
</comment>
<reference evidence="2 3" key="1">
    <citation type="submission" date="2019-03" db="EMBL/GenBank/DDBJ databases">
        <title>First draft genome of Liparis tanakae, snailfish: a comprehensive survey of snailfish specific genes.</title>
        <authorList>
            <person name="Kim W."/>
            <person name="Song I."/>
            <person name="Jeong J.-H."/>
            <person name="Kim D."/>
            <person name="Kim S."/>
            <person name="Ryu S."/>
            <person name="Song J.Y."/>
            <person name="Lee S.K."/>
        </authorList>
    </citation>
    <scope>NUCLEOTIDE SEQUENCE [LARGE SCALE GENOMIC DNA]</scope>
    <source>
        <tissue evidence="2">Muscle</tissue>
    </source>
</reference>
<dbReference type="EMBL" id="SRLO01000675">
    <property type="protein sequence ID" value="TNN48957.1"/>
    <property type="molecule type" value="Genomic_DNA"/>
</dbReference>
<proteinExistence type="predicted"/>
<name>A0A4Z2G5V6_9TELE</name>
<protein>
    <submittedName>
        <fullName evidence="2">Uncharacterized protein</fullName>
    </submittedName>
</protein>
<gene>
    <name evidence="2" type="ORF">EYF80_040847</name>
</gene>
<accession>A0A4Z2G5V6</accession>
<sequence>MASTSVVKLGLDLYFWMTEERRVLPAHSMNTWRRRGAGLRRALLPVMGLDDTGRDGTGSSKAASRSPPGWLPQCSGLYCRVGGA</sequence>
<dbReference type="AlphaFoldDB" id="A0A4Z2G5V6"/>
<evidence type="ECO:0000313" key="3">
    <source>
        <dbReference type="Proteomes" id="UP000314294"/>
    </source>
</evidence>
<evidence type="ECO:0000256" key="1">
    <source>
        <dbReference type="SAM" id="MobiDB-lite"/>
    </source>
</evidence>
<dbReference type="Proteomes" id="UP000314294">
    <property type="component" value="Unassembled WGS sequence"/>
</dbReference>
<feature type="region of interest" description="Disordered" evidence="1">
    <location>
        <begin position="50"/>
        <end position="72"/>
    </location>
</feature>
<evidence type="ECO:0000313" key="2">
    <source>
        <dbReference type="EMBL" id="TNN48957.1"/>
    </source>
</evidence>
<organism evidence="2 3">
    <name type="scientific">Liparis tanakae</name>
    <name type="common">Tanaka's snailfish</name>
    <dbReference type="NCBI Taxonomy" id="230148"/>
    <lineage>
        <taxon>Eukaryota</taxon>
        <taxon>Metazoa</taxon>
        <taxon>Chordata</taxon>
        <taxon>Craniata</taxon>
        <taxon>Vertebrata</taxon>
        <taxon>Euteleostomi</taxon>
        <taxon>Actinopterygii</taxon>
        <taxon>Neopterygii</taxon>
        <taxon>Teleostei</taxon>
        <taxon>Neoteleostei</taxon>
        <taxon>Acanthomorphata</taxon>
        <taxon>Eupercaria</taxon>
        <taxon>Perciformes</taxon>
        <taxon>Cottioidei</taxon>
        <taxon>Cottales</taxon>
        <taxon>Liparidae</taxon>
        <taxon>Liparis</taxon>
    </lineage>
</organism>
<keyword evidence="3" id="KW-1185">Reference proteome</keyword>